<reference evidence="1 2" key="1">
    <citation type="submission" date="2017-08" db="EMBL/GenBank/DDBJ databases">
        <title>Infants hospitalized years apart are colonized by the same room-sourced microbial strains.</title>
        <authorList>
            <person name="Brooks B."/>
            <person name="Olm M.R."/>
            <person name="Firek B.A."/>
            <person name="Baker R."/>
            <person name="Thomas B.C."/>
            <person name="Morowitz M.J."/>
            <person name="Banfield J.F."/>
        </authorList>
    </citation>
    <scope>NUCLEOTIDE SEQUENCE [LARGE SCALE GENOMIC DNA]</scope>
    <source>
        <strain evidence="1">S2_005_002_R2_34</strain>
    </source>
</reference>
<name>A0A2W5QG92_RHOSU</name>
<dbReference type="Pfam" id="PF09424">
    <property type="entry name" value="YqeY"/>
    <property type="match status" value="1"/>
</dbReference>
<proteinExistence type="predicted"/>
<accession>A0A2W5QG92</accession>
<sequence length="154" mass="16630">MLRTRLSSDLKEAMKSKDAIRLSTLRLILAAIKERDIDARAAEGGADAEGVSEAEVLAILARMIKQRQDSAAAYDDGGRPDLAERERAEIAVIRDYLPRPLSEAEARAAIAAAIAETGASSIRDMGRVMAHLKARHTGRMDFAKAGAAVKEAFR</sequence>
<organism evidence="1 2">
    <name type="scientific">Rhodovulum sulfidophilum</name>
    <name type="common">Rhodobacter sulfidophilus</name>
    <dbReference type="NCBI Taxonomy" id="35806"/>
    <lineage>
        <taxon>Bacteria</taxon>
        <taxon>Pseudomonadati</taxon>
        <taxon>Pseudomonadota</taxon>
        <taxon>Alphaproteobacteria</taxon>
        <taxon>Rhodobacterales</taxon>
        <taxon>Paracoccaceae</taxon>
        <taxon>Rhodovulum</taxon>
    </lineage>
</organism>
<dbReference type="GO" id="GO:0016740">
    <property type="term" value="F:transferase activity"/>
    <property type="evidence" value="ECO:0007669"/>
    <property type="project" value="UniProtKB-KW"/>
</dbReference>
<dbReference type="GO" id="GO:0016884">
    <property type="term" value="F:carbon-nitrogen ligase activity, with glutamine as amido-N-donor"/>
    <property type="evidence" value="ECO:0007669"/>
    <property type="project" value="InterPro"/>
</dbReference>
<gene>
    <name evidence="1" type="ORF">DI556_07980</name>
</gene>
<dbReference type="InterPro" id="IPR003789">
    <property type="entry name" value="Asn/Gln_tRNA_amidoTrase-B-like"/>
</dbReference>
<dbReference type="InterPro" id="IPR042184">
    <property type="entry name" value="YqeY/Aim41_N"/>
</dbReference>
<dbReference type="AlphaFoldDB" id="A0A2W5QG92"/>
<dbReference type="InterPro" id="IPR019004">
    <property type="entry name" value="YqeY/Aim41"/>
</dbReference>
<dbReference type="PANTHER" id="PTHR28055:SF1">
    <property type="entry name" value="ALTERED INHERITANCE OF MITOCHONDRIA PROTEIN 41, MITOCHONDRIAL"/>
    <property type="match status" value="1"/>
</dbReference>
<evidence type="ECO:0000313" key="2">
    <source>
        <dbReference type="Proteomes" id="UP000249185"/>
    </source>
</evidence>
<dbReference type="Gene3D" id="1.10.10.410">
    <property type="match status" value="1"/>
</dbReference>
<comment type="caution">
    <text evidence="1">The sequence shown here is derived from an EMBL/GenBank/DDBJ whole genome shotgun (WGS) entry which is preliminary data.</text>
</comment>
<dbReference type="Proteomes" id="UP000249185">
    <property type="component" value="Unassembled WGS sequence"/>
</dbReference>
<keyword evidence="1" id="KW-0808">Transferase</keyword>
<dbReference type="EMBL" id="QFPW01000004">
    <property type="protein sequence ID" value="PZQ50480.1"/>
    <property type="molecule type" value="Genomic_DNA"/>
</dbReference>
<evidence type="ECO:0000313" key="1">
    <source>
        <dbReference type="EMBL" id="PZQ50480.1"/>
    </source>
</evidence>
<protein>
    <submittedName>
        <fullName evidence="1">Glutamyl-tRNA amidotransferase</fullName>
    </submittedName>
</protein>
<dbReference type="InterPro" id="IPR023168">
    <property type="entry name" value="GatB_Yqey_C_2"/>
</dbReference>
<dbReference type="PANTHER" id="PTHR28055">
    <property type="entry name" value="ALTERED INHERITANCE OF MITOCHONDRIA PROTEIN 41, MITOCHONDRIAL"/>
    <property type="match status" value="1"/>
</dbReference>
<dbReference type="Gene3D" id="1.10.1510.10">
    <property type="entry name" value="Uncharacterised protein YqeY/AIM41 PF09424, N-terminal domain"/>
    <property type="match status" value="1"/>
</dbReference>
<dbReference type="SUPFAM" id="SSF89095">
    <property type="entry name" value="GatB/YqeY motif"/>
    <property type="match status" value="1"/>
</dbReference>